<dbReference type="RefSeq" id="WP_283924909.1">
    <property type="nucleotide sequence ID" value="NZ_CP126084.1"/>
</dbReference>
<dbReference type="EMBL" id="CP126084">
    <property type="protein sequence ID" value="WHX47327.1"/>
    <property type="molecule type" value="Genomic_DNA"/>
</dbReference>
<name>A0AA95I5U9_9BACL</name>
<dbReference type="Proteomes" id="UP001177943">
    <property type="component" value="Chromosome"/>
</dbReference>
<dbReference type="AlphaFoldDB" id="A0AA95I5U9"/>
<reference evidence="1" key="1">
    <citation type="submission" date="2023-05" db="EMBL/GenBank/DDBJ databases">
        <title>Comparative genomics of Bacillaceae isolates and their secondary metabolite potential.</title>
        <authorList>
            <person name="Song L."/>
            <person name="Nielsen L.J."/>
            <person name="Mohite O."/>
            <person name="Xu X."/>
            <person name="Weber T."/>
            <person name="Kovacs A.T."/>
        </authorList>
    </citation>
    <scope>NUCLEOTIDE SEQUENCE</scope>
    <source>
        <strain evidence="1">B2_4</strain>
    </source>
</reference>
<dbReference type="KEGG" id="pwn:QNH46_14270"/>
<proteinExistence type="predicted"/>
<evidence type="ECO:0000313" key="1">
    <source>
        <dbReference type="EMBL" id="WHX47327.1"/>
    </source>
</evidence>
<gene>
    <name evidence="1" type="ORF">QNH46_14270</name>
</gene>
<accession>A0AA95I5U9</accession>
<evidence type="ECO:0000313" key="2">
    <source>
        <dbReference type="Proteomes" id="UP001177943"/>
    </source>
</evidence>
<organism evidence="1 2">
    <name type="scientific">Paenibacillus woosongensis</name>
    <dbReference type="NCBI Taxonomy" id="307580"/>
    <lineage>
        <taxon>Bacteria</taxon>
        <taxon>Bacillati</taxon>
        <taxon>Bacillota</taxon>
        <taxon>Bacilli</taxon>
        <taxon>Bacillales</taxon>
        <taxon>Paenibacillaceae</taxon>
        <taxon>Paenibacillus</taxon>
    </lineage>
</organism>
<sequence>MKGWIIYKSATNEVRPETFELKRLLEEAVRHRMDVRVFSLANFGGA</sequence>
<protein>
    <submittedName>
        <fullName evidence="1">Uncharacterized protein</fullName>
    </submittedName>
</protein>